<comment type="caution">
    <text evidence="1">The sequence shown here is derived from an EMBL/GenBank/DDBJ whole genome shotgun (WGS) entry which is preliminary data.</text>
</comment>
<proteinExistence type="predicted"/>
<dbReference type="EMBL" id="QRHA01000009">
    <property type="protein sequence ID" value="RDV24619.1"/>
    <property type="molecule type" value="Genomic_DNA"/>
</dbReference>
<keyword evidence="2" id="KW-1185">Reference proteome</keyword>
<reference evidence="2" key="1">
    <citation type="submission" date="2018-08" db="EMBL/GenBank/DDBJ databases">
        <authorList>
            <person name="Zhang J."/>
            <person name="Du Z.-J."/>
        </authorList>
    </citation>
    <scope>NUCLEOTIDE SEQUENCE [LARGE SCALE GENOMIC DNA]</scope>
    <source>
        <strain evidence="2">KCTC 52655</strain>
    </source>
</reference>
<dbReference type="RefSeq" id="WP_115593865.1">
    <property type="nucleotide sequence ID" value="NZ_QRHA01000009.1"/>
</dbReference>
<evidence type="ECO:0000313" key="2">
    <source>
        <dbReference type="Proteomes" id="UP000256561"/>
    </source>
</evidence>
<dbReference type="AlphaFoldDB" id="A0A3D8M4K2"/>
<accession>A0A3D8M4K2</accession>
<protein>
    <submittedName>
        <fullName evidence="1">YfcL family protein</fullName>
    </submittedName>
</protein>
<sequence>MQFSPQAPQNFIQSVSHIEQQLDAVVDHGSDDELFVASYLQGHFAVLARQLEMRADADITLLDEAMKNSLKQAFAQKELDAEDQDKVAALWQRLVARA</sequence>
<name>A0A3D8M4K2_9ALTE</name>
<dbReference type="Proteomes" id="UP000256561">
    <property type="component" value="Unassembled WGS sequence"/>
</dbReference>
<organism evidence="1 2">
    <name type="scientific">Alteromonas aestuariivivens</name>
    <dbReference type="NCBI Taxonomy" id="1938339"/>
    <lineage>
        <taxon>Bacteria</taxon>
        <taxon>Pseudomonadati</taxon>
        <taxon>Pseudomonadota</taxon>
        <taxon>Gammaproteobacteria</taxon>
        <taxon>Alteromonadales</taxon>
        <taxon>Alteromonadaceae</taxon>
        <taxon>Alteromonas/Salinimonas group</taxon>
        <taxon>Alteromonas</taxon>
    </lineage>
</organism>
<gene>
    <name evidence="1" type="ORF">DXV75_13075</name>
</gene>
<evidence type="ECO:0000313" key="1">
    <source>
        <dbReference type="EMBL" id="RDV24619.1"/>
    </source>
</evidence>
<dbReference type="InterPro" id="IPR014987">
    <property type="entry name" value="UPF_YfcL"/>
</dbReference>
<dbReference type="OrthoDB" id="5600394at2"/>
<dbReference type="Pfam" id="PF08891">
    <property type="entry name" value="YfcL"/>
    <property type="match status" value="1"/>
</dbReference>